<proteinExistence type="predicted"/>
<dbReference type="Proteomes" id="UP000306585">
    <property type="component" value="Unassembled WGS sequence"/>
</dbReference>
<organism evidence="2 3">
    <name type="scientific">Mariprofundus erugo</name>
    <dbReference type="NCBI Taxonomy" id="2528639"/>
    <lineage>
        <taxon>Bacteria</taxon>
        <taxon>Pseudomonadati</taxon>
        <taxon>Pseudomonadota</taxon>
        <taxon>Candidatius Mariprofundia</taxon>
        <taxon>Mariprofundales</taxon>
        <taxon>Mariprofundaceae</taxon>
        <taxon>Mariprofundus</taxon>
    </lineage>
</organism>
<protein>
    <submittedName>
        <fullName evidence="2">Uncharacterized protein</fullName>
    </submittedName>
</protein>
<name>A0A5R9GWA1_9PROT</name>
<feature type="coiled-coil region" evidence="1">
    <location>
        <begin position="20"/>
        <end position="82"/>
    </location>
</feature>
<gene>
    <name evidence="2" type="ORF">FEF65_02025</name>
</gene>
<keyword evidence="3" id="KW-1185">Reference proteome</keyword>
<dbReference type="OrthoDB" id="5295883at2"/>
<keyword evidence="1" id="KW-0175">Coiled coil</keyword>
<evidence type="ECO:0000256" key="1">
    <source>
        <dbReference type="SAM" id="Coils"/>
    </source>
</evidence>
<dbReference type="EMBL" id="VBRY01000002">
    <property type="protein sequence ID" value="TLS68513.1"/>
    <property type="molecule type" value="Genomic_DNA"/>
</dbReference>
<accession>A0A5R9GWA1</accession>
<dbReference type="RefSeq" id="WP_138238130.1">
    <property type="nucleotide sequence ID" value="NZ_VBRY01000002.1"/>
</dbReference>
<reference evidence="2 3" key="1">
    <citation type="journal article" date="2019" name="Appl. Environ. Microbiol.">
        <title>Environmental Evidence and Genomic Insight of Iron-oxidizing Bacteria Preference Towards More Corrosion Resistant Stainless Steel at Higher Salinities.</title>
        <authorList>
            <person name="Garrison C.E."/>
            <person name="Price K.A."/>
            <person name="Field E.K."/>
        </authorList>
    </citation>
    <scope>NUCLEOTIDE SEQUENCE [LARGE SCALE GENOMIC DNA]</scope>
    <source>
        <strain evidence="2 3">P3</strain>
    </source>
</reference>
<comment type="caution">
    <text evidence="2">The sequence shown here is derived from an EMBL/GenBank/DDBJ whole genome shotgun (WGS) entry which is preliminary data.</text>
</comment>
<dbReference type="AlphaFoldDB" id="A0A5R9GWA1"/>
<sequence length="94" mass="11196">MQNSPQHELEQRIALLTEYLTEIRRNMEKLIADNHRMREVVRIAESELRKRRDQAQQREHELESLQNARLEAKARVEQVMEKVEELMSGQDDAA</sequence>
<evidence type="ECO:0000313" key="3">
    <source>
        <dbReference type="Proteomes" id="UP000306585"/>
    </source>
</evidence>
<evidence type="ECO:0000313" key="2">
    <source>
        <dbReference type="EMBL" id="TLS68513.1"/>
    </source>
</evidence>